<gene>
    <name evidence="2" type="primary">Cnig_chr_X.g25134</name>
    <name evidence="2" type="ORF">B9Z55_025134</name>
</gene>
<evidence type="ECO:0000256" key="1">
    <source>
        <dbReference type="SAM" id="MobiDB-lite"/>
    </source>
</evidence>
<organism evidence="2 3">
    <name type="scientific">Caenorhabditis nigoni</name>
    <dbReference type="NCBI Taxonomy" id="1611254"/>
    <lineage>
        <taxon>Eukaryota</taxon>
        <taxon>Metazoa</taxon>
        <taxon>Ecdysozoa</taxon>
        <taxon>Nematoda</taxon>
        <taxon>Chromadorea</taxon>
        <taxon>Rhabditida</taxon>
        <taxon>Rhabditina</taxon>
        <taxon>Rhabditomorpha</taxon>
        <taxon>Rhabditoidea</taxon>
        <taxon>Rhabditidae</taxon>
        <taxon>Peloderinae</taxon>
        <taxon>Caenorhabditis</taxon>
    </lineage>
</organism>
<protein>
    <submittedName>
        <fullName evidence="2">Uncharacterized protein</fullName>
    </submittedName>
</protein>
<keyword evidence="3" id="KW-1185">Reference proteome</keyword>
<dbReference type="EMBL" id="PDUG01000006">
    <property type="protein sequence ID" value="PIC19667.1"/>
    <property type="molecule type" value="Genomic_DNA"/>
</dbReference>
<evidence type="ECO:0000313" key="2">
    <source>
        <dbReference type="EMBL" id="PIC19667.1"/>
    </source>
</evidence>
<accession>A0A2G5SX84</accession>
<proteinExistence type="predicted"/>
<comment type="caution">
    <text evidence="2">The sequence shown here is derived from an EMBL/GenBank/DDBJ whole genome shotgun (WGS) entry which is preliminary data.</text>
</comment>
<dbReference type="Proteomes" id="UP000230233">
    <property type="component" value="Chromosome X"/>
</dbReference>
<evidence type="ECO:0000313" key="3">
    <source>
        <dbReference type="Proteomes" id="UP000230233"/>
    </source>
</evidence>
<sequence length="167" mass="17922">MVDCGCCDDNGVVTGRRDCSRDITPPAIRLRLRHGDMFMWKILTDFVKRFELVNGSLENNEDVKLHDEPDNSTVGREVDPHLGSGELESENPSREQAEIQGSEGRPITRSALAEPATVTGASSAKSATAIGAFSADECVAEKEGLKGAHATGTSVVAHSVLQEAMFH</sequence>
<reference evidence="3" key="1">
    <citation type="submission" date="2017-10" db="EMBL/GenBank/DDBJ databases">
        <title>Rapid genome shrinkage in a self-fertile nematode reveals novel sperm competition proteins.</title>
        <authorList>
            <person name="Yin D."/>
            <person name="Schwarz E.M."/>
            <person name="Thomas C.G."/>
            <person name="Felde R.L."/>
            <person name="Korf I.F."/>
            <person name="Cutter A.D."/>
            <person name="Schartner C.M."/>
            <person name="Ralston E.J."/>
            <person name="Meyer B.J."/>
            <person name="Haag E.S."/>
        </authorList>
    </citation>
    <scope>NUCLEOTIDE SEQUENCE [LARGE SCALE GENOMIC DNA]</scope>
    <source>
        <strain evidence="3">JU1422</strain>
    </source>
</reference>
<feature type="region of interest" description="Disordered" evidence="1">
    <location>
        <begin position="62"/>
        <end position="108"/>
    </location>
</feature>
<name>A0A2G5SX84_9PELO</name>
<dbReference type="AlphaFoldDB" id="A0A2G5SX84"/>